<comment type="catalytic activity">
    <reaction evidence="7">
        <text>Na(+)(in) + 2 H(+)(out) = Na(+)(out) + 2 H(+)(in)</text>
        <dbReference type="Rhea" id="RHEA:29251"/>
        <dbReference type="ChEBI" id="CHEBI:15378"/>
        <dbReference type="ChEBI" id="CHEBI:29101"/>
    </reaction>
</comment>
<feature type="transmembrane region" description="Helical" evidence="7">
    <location>
        <begin position="12"/>
        <end position="32"/>
    </location>
</feature>
<evidence type="ECO:0000313" key="8">
    <source>
        <dbReference type="EMBL" id="RDI44601.1"/>
    </source>
</evidence>
<dbReference type="PANTHER" id="PTHR30341">
    <property type="entry name" value="SODIUM ION/PROTON ANTIPORTER NHAA-RELATED"/>
    <property type="match status" value="1"/>
</dbReference>
<keyword evidence="7" id="KW-0406">Ion transport</keyword>
<feature type="transmembrane region" description="Helical" evidence="7">
    <location>
        <begin position="200"/>
        <end position="223"/>
    </location>
</feature>
<feature type="transmembrane region" description="Helical" evidence="7">
    <location>
        <begin position="44"/>
        <end position="65"/>
    </location>
</feature>
<keyword evidence="7" id="KW-0050">Antiport</keyword>
<dbReference type="RefSeq" id="WP_114834275.1">
    <property type="nucleotide sequence ID" value="NZ_LR699114.1"/>
</dbReference>
<comment type="subcellular location">
    <subcellularLocation>
        <location evidence="1">Cell inner membrane</location>
        <topology evidence="1">Multi-pass membrane protein</topology>
    </subcellularLocation>
    <subcellularLocation>
        <location evidence="7">Cell membrane</location>
        <topology evidence="7">Multi-pass membrane protein</topology>
    </subcellularLocation>
</comment>
<sequence length="375" mass="41508">MRFLLKQFLQLESSSGIILLIAALVALLWANSPLAPFHKQFIEAFLFLINEGLMAIFFLLVGLELKRSYLEDEMSQFSQVLLPAFAAVGGMLIPALIYWGVNYGDRVTMKGWATPVATDIAFALGVLSLFGRRVPDALKLFLMALAIFDDIGAIVIIAFFYSHKLSYLWLFQSAVLVGVLYLFNVVTIRSLIPYLLVGAWLWLCLLKSGVHPTVAGVLLALAIPEDGPRYSPLRRLENALHPWVAYLIMPLFALANAGFSFDELSWSSLLDKIVLGIMLGLFVGKQLGVFGFSWLLIRFRLARLPEKSTWAMLYGVSLLCGIGFTMSLFLGTLSFQKASYFLAEVRLGVALGSLLSGIFGALVLLISFAREQRSS</sequence>
<keyword evidence="5 7" id="KW-0472">Membrane</keyword>
<comment type="similarity">
    <text evidence="7">Belongs to the NhaA Na(+)/H(+) (TC 2.A.33) antiporter family.</text>
</comment>
<comment type="function">
    <text evidence="7">Na(+)/H(+) antiporter that extrudes sodium in exchange for external protons.</text>
</comment>
<dbReference type="GO" id="GO:0015385">
    <property type="term" value="F:sodium:proton antiporter activity"/>
    <property type="evidence" value="ECO:0007669"/>
    <property type="project" value="UniProtKB-UniRule"/>
</dbReference>
<evidence type="ECO:0000256" key="3">
    <source>
        <dbReference type="ARBA" id="ARBA00022692"/>
    </source>
</evidence>
<keyword evidence="6 7" id="KW-0739">Sodium transport</keyword>
<dbReference type="InterPro" id="IPR004670">
    <property type="entry name" value="NhaA"/>
</dbReference>
<name>A0A370GLQ3_9COXI</name>
<dbReference type="InterPro" id="IPR023171">
    <property type="entry name" value="Na/H_antiporter_dom_sf"/>
</dbReference>
<evidence type="ECO:0000313" key="9">
    <source>
        <dbReference type="Proteomes" id="UP000254720"/>
    </source>
</evidence>
<dbReference type="OrthoDB" id="9808135at2"/>
<dbReference type="EMBL" id="QQAX01000009">
    <property type="protein sequence ID" value="RDI44601.1"/>
    <property type="molecule type" value="Genomic_DNA"/>
</dbReference>
<feature type="transmembrane region" description="Helical" evidence="7">
    <location>
        <begin position="167"/>
        <end position="188"/>
    </location>
</feature>
<keyword evidence="2 7" id="KW-1003">Cell membrane</keyword>
<gene>
    <name evidence="7" type="primary">nhaA</name>
    <name evidence="8" type="ORF">C8D86_10983</name>
</gene>
<dbReference type="NCBIfam" id="TIGR00773">
    <property type="entry name" value="NhaA"/>
    <property type="match status" value="1"/>
</dbReference>
<protein>
    <recommendedName>
        <fullName evidence="7">Na(+)/H(+) antiporter NhaA</fullName>
    </recommendedName>
    <alternativeName>
        <fullName evidence="7">Sodium/proton antiporter NhaA</fullName>
    </alternativeName>
</protein>
<accession>A0A370GLQ3</accession>
<feature type="transmembrane region" description="Helical" evidence="7">
    <location>
        <begin position="77"/>
        <end position="100"/>
    </location>
</feature>
<dbReference type="AlphaFoldDB" id="A0A370GLQ3"/>
<dbReference type="NCBIfam" id="NF007111">
    <property type="entry name" value="PRK09560.1"/>
    <property type="match status" value="1"/>
</dbReference>
<proteinExistence type="inferred from homology"/>
<keyword evidence="7" id="KW-0915">Sodium</keyword>
<dbReference type="HAMAP" id="MF_01844">
    <property type="entry name" value="NhaA"/>
    <property type="match status" value="1"/>
</dbReference>
<feature type="transmembrane region" description="Helical" evidence="7">
    <location>
        <begin position="243"/>
        <end position="261"/>
    </location>
</feature>
<evidence type="ECO:0000256" key="6">
    <source>
        <dbReference type="ARBA" id="ARBA00023201"/>
    </source>
</evidence>
<feature type="transmembrane region" description="Helical" evidence="7">
    <location>
        <begin position="140"/>
        <end position="161"/>
    </location>
</feature>
<feature type="transmembrane region" description="Helical" evidence="7">
    <location>
        <begin position="309"/>
        <end position="335"/>
    </location>
</feature>
<keyword evidence="7" id="KW-0813">Transport</keyword>
<dbReference type="Gene3D" id="1.20.1530.10">
    <property type="entry name" value="Na+/H+ antiporter like domain"/>
    <property type="match status" value="1"/>
</dbReference>
<dbReference type="GO" id="GO:0006885">
    <property type="term" value="P:regulation of pH"/>
    <property type="evidence" value="ECO:0007669"/>
    <property type="project" value="UniProtKB-UniRule"/>
</dbReference>
<feature type="transmembrane region" description="Helical" evidence="7">
    <location>
        <begin position="112"/>
        <end position="131"/>
    </location>
</feature>
<evidence type="ECO:0000256" key="2">
    <source>
        <dbReference type="ARBA" id="ARBA00022475"/>
    </source>
</evidence>
<comment type="caution">
    <text evidence="8">The sequence shown here is derived from an EMBL/GenBank/DDBJ whole genome shotgun (WGS) entry which is preliminary data.</text>
</comment>
<feature type="transmembrane region" description="Helical" evidence="7">
    <location>
        <begin position="273"/>
        <end position="297"/>
    </location>
</feature>
<dbReference type="NCBIfam" id="NF007112">
    <property type="entry name" value="PRK09561.1"/>
    <property type="match status" value="1"/>
</dbReference>
<dbReference type="GO" id="GO:0005886">
    <property type="term" value="C:plasma membrane"/>
    <property type="evidence" value="ECO:0007669"/>
    <property type="project" value="UniProtKB-SubCell"/>
</dbReference>
<reference evidence="8 9" key="1">
    <citation type="submission" date="2018-07" db="EMBL/GenBank/DDBJ databases">
        <title>Genomic Encyclopedia of Type Strains, Phase IV (KMG-IV): sequencing the most valuable type-strain genomes for metagenomic binning, comparative biology and taxonomic classification.</title>
        <authorList>
            <person name="Goeker M."/>
        </authorList>
    </citation>
    <scope>NUCLEOTIDE SEQUENCE [LARGE SCALE GENOMIC DNA]</scope>
    <source>
        <strain evidence="8 9">DSM 16500</strain>
    </source>
</reference>
<organism evidence="8 9">
    <name type="scientific">Aquicella lusitana</name>
    <dbReference type="NCBI Taxonomy" id="254246"/>
    <lineage>
        <taxon>Bacteria</taxon>
        <taxon>Pseudomonadati</taxon>
        <taxon>Pseudomonadota</taxon>
        <taxon>Gammaproteobacteria</taxon>
        <taxon>Legionellales</taxon>
        <taxon>Coxiellaceae</taxon>
        <taxon>Aquicella</taxon>
    </lineage>
</organism>
<evidence type="ECO:0000256" key="5">
    <source>
        <dbReference type="ARBA" id="ARBA00023136"/>
    </source>
</evidence>
<evidence type="ECO:0000256" key="4">
    <source>
        <dbReference type="ARBA" id="ARBA00022989"/>
    </source>
</evidence>
<feature type="transmembrane region" description="Helical" evidence="7">
    <location>
        <begin position="347"/>
        <end position="369"/>
    </location>
</feature>
<keyword evidence="4 7" id="KW-1133">Transmembrane helix</keyword>
<keyword evidence="9" id="KW-1185">Reference proteome</keyword>
<evidence type="ECO:0000256" key="7">
    <source>
        <dbReference type="HAMAP-Rule" id="MF_01844"/>
    </source>
</evidence>
<dbReference type="PANTHER" id="PTHR30341:SF0">
    <property type="entry name" value="NA(+)_H(+) ANTIPORTER NHAA"/>
    <property type="match status" value="1"/>
</dbReference>
<dbReference type="Proteomes" id="UP000254720">
    <property type="component" value="Unassembled WGS sequence"/>
</dbReference>
<evidence type="ECO:0000256" key="1">
    <source>
        <dbReference type="ARBA" id="ARBA00004429"/>
    </source>
</evidence>
<dbReference type="Pfam" id="PF06965">
    <property type="entry name" value="Na_H_antiport_1"/>
    <property type="match status" value="1"/>
</dbReference>
<keyword evidence="3 7" id="KW-0812">Transmembrane</keyword>